<proteinExistence type="predicted"/>
<dbReference type="EMBL" id="CP144695">
    <property type="protein sequence ID" value="WVZ08945.1"/>
    <property type="molecule type" value="Genomic_DNA"/>
</dbReference>
<feature type="non-terminal residue" evidence="1">
    <location>
        <position position="1"/>
    </location>
</feature>
<sequence length="103" mass="12134">FRSDGEKCHLRIEGFHKFRVYQDCLRNPSEPKDYSHYRTEGMKKDDRLCAFIITWILLPRGSNHAQVTIEDLCLLHALIENIQTDWTRKTPSKVSKNGSRSRE</sequence>
<dbReference type="Proteomes" id="UP001374535">
    <property type="component" value="Chromosome 6"/>
</dbReference>
<dbReference type="AlphaFoldDB" id="A0AAQ3NFU8"/>
<reference evidence="1 2" key="1">
    <citation type="journal article" date="2023" name="Life. Sci Alliance">
        <title>Evolutionary insights into 3D genome organization and epigenetic landscape of Vigna mungo.</title>
        <authorList>
            <person name="Junaid A."/>
            <person name="Singh B."/>
            <person name="Bhatia S."/>
        </authorList>
    </citation>
    <scope>NUCLEOTIDE SEQUENCE [LARGE SCALE GENOMIC DNA]</scope>
    <source>
        <strain evidence="1">Urdbean</strain>
    </source>
</reference>
<accession>A0AAQ3NFU8</accession>
<gene>
    <name evidence="1" type="ORF">V8G54_022291</name>
</gene>
<name>A0AAQ3NFU8_VIGMU</name>
<protein>
    <submittedName>
        <fullName evidence="1">Uncharacterized protein</fullName>
    </submittedName>
</protein>
<keyword evidence="2" id="KW-1185">Reference proteome</keyword>
<organism evidence="1 2">
    <name type="scientific">Vigna mungo</name>
    <name type="common">Black gram</name>
    <name type="synonym">Phaseolus mungo</name>
    <dbReference type="NCBI Taxonomy" id="3915"/>
    <lineage>
        <taxon>Eukaryota</taxon>
        <taxon>Viridiplantae</taxon>
        <taxon>Streptophyta</taxon>
        <taxon>Embryophyta</taxon>
        <taxon>Tracheophyta</taxon>
        <taxon>Spermatophyta</taxon>
        <taxon>Magnoliopsida</taxon>
        <taxon>eudicotyledons</taxon>
        <taxon>Gunneridae</taxon>
        <taxon>Pentapetalae</taxon>
        <taxon>rosids</taxon>
        <taxon>fabids</taxon>
        <taxon>Fabales</taxon>
        <taxon>Fabaceae</taxon>
        <taxon>Papilionoideae</taxon>
        <taxon>50 kb inversion clade</taxon>
        <taxon>NPAAA clade</taxon>
        <taxon>indigoferoid/millettioid clade</taxon>
        <taxon>Phaseoleae</taxon>
        <taxon>Vigna</taxon>
    </lineage>
</organism>
<evidence type="ECO:0000313" key="2">
    <source>
        <dbReference type="Proteomes" id="UP001374535"/>
    </source>
</evidence>
<evidence type="ECO:0000313" key="1">
    <source>
        <dbReference type="EMBL" id="WVZ08945.1"/>
    </source>
</evidence>